<sequence length="1231" mass="126689">MTRARHAHPSRTTRTRRTRRQHVAQRDNRSSRALRPARPTRPARPARSLRTALAALTAVLLLPVGAGVAAAAPDPGPAAPTAAERKIEPKLRAQLDESAKAAFWVYLDSAADLTAAGKQQTRAAKGETVLRIKKEHAARSQAEVVKALQGAGAEYTSYWIVNAVRVVGSQKLAGTLAQRPEVARIDADDKVALPKPADGKREKAVADAIEWNIDRIKAPQVWDQAGVRGEGIVVANIDSGVDYTHPAVNNQYRGKKADGTYDHAYNWFDPAGVCTTAAPCDNNDHGTHTMGTMVGDDGGANKIGVAPGAKWIAAKGCESNSCSEASLLASGQWIVAPTDLSGQNPRPDLAPHIVNNSWGGGGGDTWYQQIVDTWRAAGIFPAFSNGNSGPSCNTAGSPGDYASSYSSGAFDINNAIASFSSRGAGPGGIVKPNIAAPGVNVRSSVPGGGYEAFSGTSMASPHTAAAVALLWSAAPALEGDVAQTESLLDGTALDTDSSQCGGNAADNNVFGEGRLDVLAAVNAAPRGAIGSLGGTVRAGDQPVAGVKITADGPIDRTTTTAADGTYRFTSLSVGDYTLTAAKFGYGQQTATATVTENATATGDFTLTQAASGKLTGTVSSAAGPVAGASVTIADTPVTATADAQGRFEVTLPHGTYDVNATHTSRCLTGGTAKVTVAGDTTVAVNLPERTDGYGYACAAAGDRPYAQGTRQLALTGDNTTERVDLPFPLPLYGKTYGQAWIGTNGTVSFGGNNTGDINGDIPSTATPNAALYPFWDDLVVGAPGGGSGVFTAVTGTAPHRSYVIEWRQVSHWSAQADTFSFSAAIGEDGTVSYSYKGTGGTGIKGGSTATVGVENAAGTDAFKYSFNTAVITDGLSIAFRTTKSGVVAGRVLDANDGNGVAGATVTVGTGDTAVSATTAADGGYVVQSPSGSLPVSLAAPQYESATATVNVKAADVTAVTQSLRTAKVTASQPSVEVVLPANQQRTRTLDLTNPGLGTAFTVSEDATWLTATPATGDLATGAKVPLTLSADTTGLTPGAVLTADLKITSASGRTPVLTVPVKVVVPRYQVGLDAGSGYTSTDGLGDAWSPDRKYTPGSYGYQGSSTVQATGRTIAGTDEQRLFRNAREGMYEYRFDNVPNGTYTVELGFAELSSTKPNKRVFDVLAEGTQVLPSLDISLEAGTYTALTRTYTVTVTDGVLNVRFVTHSGFGKPLLNTLRVTDRPDKSQSGR</sequence>
<dbReference type="CDD" id="cd07481">
    <property type="entry name" value="Peptidases_S8_BacillopeptidaseF-like"/>
    <property type="match status" value="1"/>
</dbReference>
<keyword evidence="3 5" id="KW-0378">Hydrolase</keyword>
<evidence type="ECO:0000256" key="3">
    <source>
        <dbReference type="ARBA" id="ARBA00022801"/>
    </source>
</evidence>
<dbReference type="InterPro" id="IPR050131">
    <property type="entry name" value="Peptidase_S8_subtilisin-like"/>
</dbReference>
<evidence type="ECO:0000259" key="9">
    <source>
        <dbReference type="Pfam" id="PF19190"/>
    </source>
</evidence>
<dbReference type="PANTHER" id="PTHR43806">
    <property type="entry name" value="PEPTIDASE S8"/>
    <property type="match status" value="1"/>
</dbReference>
<feature type="domain" description="Peptidase S8/S53" evidence="7">
    <location>
        <begin position="229"/>
        <end position="513"/>
    </location>
</feature>
<accession>A0A5P2DTE2</accession>
<dbReference type="PROSITE" id="PS51892">
    <property type="entry name" value="SUBTILASE"/>
    <property type="match status" value="1"/>
</dbReference>
<dbReference type="Gene3D" id="3.40.50.200">
    <property type="entry name" value="Peptidase S8/S53 domain"/>
    <property type="match status" value="1"/>
</dbReference>
<dbReference type="Pfam" id="PF00082">
    <property type="entry name" value="Peptidase_S8"/>
    <property type="match status" value="1"/>
</dbReference>
<reference evidence="10 11" key="1">
    <citation type="submission" date="2018-05" db="EMBL/GenBank/DDBJ databases">
        <title>Streptomyces venezuelae.</title>
        <authorList>
            <person name="Kim W."/>
            <person name="Lee N."/>
            <person name="Cho B.-K."/>
        </authorList>
    </citation>
    <scope>NUCLEOTIDE SEQUENCE [LARGE SCALE GENOMIC DNA]</scope>
    <source>
        <strain evidence="10 11">ATCC 21018</strain>
    </source>
</reference>
<evidence type="ECO:0000259" key="8">
    <source>
        <dbReference type="Pfam" id="PF11721"/>
    </source>
</evidence>
<dbReference type="Proteomes" id="UP000324101">
    <property type="component" value="Chromosome"/>
</dbReference>
<dbReference type="AlphaFoldDB" id="A0A5P2DTE2"/>
<dbReference type="InterPro" id="IPR008979">
    <property type="entry name" value="Galactose-bd-like_sf"/>
</dbReference>
<dbReference type="GO" id="GO:0030246">
    <property type="term" value="F:carbohydrate binding"/>
    <property type="evidence" value="ECO:0007669"/>
    <property type="project" value="InterPro"/>
</dbReference>
<dbReference type="PROSITE" id="PS00138">
    <property type="entry name" value="SUBTILASE_SER"/>
    <property type="match status" value="1"/>
</dbReference>
<dbReference type="Gene3D" id="2.60.40.1120">
    <property type="entry name" value="Carboxypeptidase-like, regulatory domain"/>
    <property type="match status" value="3"/>
</dbReference>
<dbReference type="GO" id="GO:0006508">
    <property type="term" value="P:proteolysis"/>
    <property type="evidence" value="ECO:0007669"/>
    <property type="project" value="UniProtKB-KW"/>
</dbReference>
<dbReference type="InterPro" id="IPR023828">
    <property type="entry name" value="Peptidase_S8_Ser-AS"/>
</dbReference>
<evidence type="ECO:0000256" key="4">
    <source>
        <dbReference type="ARBA" id="ARBA00022825"/>
    </source>
</evidence>
<dbReference type="PANTHER" id="PTHR43806:SF11">
    <property type="entry name" value="CEREVISIN-RELATED"/>
    <property type="match status" value="1"/>
</dbReference>
<dbReference type="SUPFAM" id="SSF49464">
    <property type="entry name" value="Carboxypeptidase regulatory domain-like"/>
    <property type="match status" value="1"/>
</dbReference>
<evidence type="ECO:0000256" key="2">
    <source>
        <dbReference type="ARBA" id="ARBA00022670"/>
    </source>
</evidence>
<evidence type="ECO:0000259" key="7">
    <source>
        <dbReference type="Pfam" id="PF00082"/>
    </source>
</evidence>
<gene>
    <name evidence="10" type="ORF">DEJ51_32960</name>
</gene>
<evidence type="ECO:0000256" key="6">
    <source>
        <dbReference type="SAM" id="MobiDB-lite"/>
    </source>
</evidence>
<dbReference type="EMBL" id="CP029189">
    <property type="protein sequence ID" value="QES58356.1"/>
    <property type="molecule type" value="Genomic_DNA"/>
</dbReference>
<dbReference type="PRINTS" id="PR00723">
    <property type="entry name" value="SUBTILISIN"/>
</dbReference>
<dbReference type="SUPFAM" id="SSF52743">
    <property type="entry name" value="Subtilisin-like"/>
    <property type="match status" value="1"/>
</dbReference>
<dbReference type="SUPFAM" id="SSF49452">
    <property type="entry name" value="Starch-binding domain-like"/>
    <property type="match status" value="2"/>
</dbReference>
<dbReference type="OrthoDB" id="9813435at2"/>
<evidence type="ECO:0000256" key="1">
    <source>
        <dbReference type="ARBA" id="ARBA00011073"/>
    </source>
</evidence>
<dbReference type="SUPFAM" id="SSF49785">
    <property type="entry name" value="Galactose-binding domain-like"/>
    <property type="match status" value="1"/>
</dbReference>
<name>A0A5P2DTE2_STRVZ</name>
<feature type="active site" description="Charge relay system" evidence="5">
    <location>
        <position position="457"/>
    </location>
</feature>
<keyword evidence="4 5" id="KW-0720">Serine protease</keyword>
<evidence type="ECO:0000256" key="5">
    <source>
        <dbReference type="PROSITE-ProRule" id="PRU01240"/>
    </source>
</evidence>
<proteinExistence type="inferred from homology"/>
<protein>
    <submittedName>
        <fullName evidence="10">Peptidase</fullName>
    </submittedName>
</protein>
<dbReference type="InterPro" id="IPR013784">
    <property type="entry name" value="Carb-bd-like_fold"/>
</dbReference>
<dbReference type="InterPro" id="IPR033857">
    <property type="entry name" value="Bacillopeptidase_F"/>
</dbReference>
<dbReference type="InterPro" id="IPR036852">
    <property type="entry name" value="Peptidase_S8/S53_dom_sf"/>
</dbReference>
<dbReference type="InterPro" id="IPR024361">
    <property type="entry name" value="BACON"/>
</dbReference>
<feature type="domain" description="BACON" evidence="9">
    <location>
        <begin position="971"/>
        <end position="1044"/>
    </location>
</feature>
<feature type="region of interest" description="Disordered" evidence="6">
    <location>
        <begin position="1"/>
        <end position="47"/>
    </location>
</feature>
<feature type="domain" description="Malectin" evidence="8">
    <location>
        <begin position="1073"/>
        <end position="1205"/>
    </location>
</feature>
<dbReference type="Pfam" id="PF19190">
    <property type="entry name" value="BACON_2"/>
    <property type="match status" value="1"/>
</dbReference>
<comment type="similarity">
    <text evidence="1 5">Belongs to the peptidase S8 family.</text>
</comment>
<dbReference type="InterPro" id="IPR015500">
    <property type="entry name" value="Peptidase_S8_subtilisin-rel"/>
</dbReference>
<keyword evidence="2 5" id="KW-0645">Protease</keyword>
<feature type="active site" description="Charge relay system" evidence="5">
    <location>
        <position position="285"/>
    </location>
</feature>
<evidence type="ECO:0000313" key="11">
    <source>
        <dbReference type="Proteomes" id="UP000324101"/>
    </source>
</evidence>
<feature type="active site" description="Charge relay system" evidence="5">
    <location>
        <position position="238"/>
    </location>
</feature>
<dbReference type="GO" id="GO:0004252">
    <property type="term" value="F:serine-type endopeptidase activity"/>
    <property type="evidence" value="ECO:0007669"/>
    <property type="project" value="UniProtKB-UniRule"/>
</dbReference>
<dbReference type="Pfam" id="PF13620">
    <property type="entry name" value="CarboxypepD_reg"/>
    <property type="match status" value="3"/>
</dbReference>
<dbReference type="InterPro" id="IPR000209">
    <property type="entry name" value="Peptidase_S8/S53_dom"/>
</dbReference>
<feature type="compositionally biased region" description="Basic residues" evidence="6">
    <location>
        <begin position="1"/>
        <end position="23"/>
    </location>
</feature>
<dbReference type="InterPro" id="IPR008969">
    <property type="entry name" value="CarboxyPept-like_regulatory"/>
</dbReference>
<organism evidence="10 11">
    <name type="scientific">Streptomyces venezuelae</name>
    <dbReference type="NCBI Taxonomy" id="54571"/>
    <lineage>
        <taxon>Bacteria</taxon>
        <taxon>Bacillati</taxon>
        <taxon>Actinomycetota</taxon>
        <taxon>Actinomycetes</taxon>
        <taxon>Kitasatosporales</taxon>
        <taxon>Streptomycetaceae</taxon>
        <taxon>Streptomyces</taxon>
    </lineage>
</organism>
<dbReference type="Gene3D" id="2.60.120.430">
    <property type="entry name" value="Galactose-binding lectin"/>
    <property type="match status" value="1"/>
</dbReference>
<evidence type="ECO:0000313" key="10">
    <source>
        <dbReference type="EMBL" id="QES58356.1"/>
    </source>
</evidence>
<dbReference type="InterPro" id="IPR021720">
    <property type="entry name" value="Malectin_dom"/>
</dbReference>
<dbReference type="Pfam" id="PF11721">
    <property type="entry name" value="Malectin"/>
    <property type="match status" value="1"/>
</dbReference>